<reference evidence="3" key="1">
    <citation type="submission" date="2023-07" db="EMBL/GenBank/DDBJ databases">
        <authorList>
            <consortium name="CYATHOMIX"/>
        </authorList>
    </citation>
    <scope>NUCLEOTIDE SEQUENCE</scope>
    <source>
        <strain evidence="3">N/A</strain>
    </source>
</reference>
<evidence type="ECO:0000313" key="4">
    <source>
        <dbReference type="Proteomes" id="UP001176961"/>
    </source>
</evidence>
<evidence type="ECO:0000313" key="3">
    <source>
        <dbReference type="EMBL" id="CAJ0590036.1"/>
    </source>
</evidence>
<feature type="chain" id="PRO_5041303043" evidence="2">
    <location>
        <begin position="19"/>
        <end position="95"/>
    </location>
</feature>
<dbReference type="EMBL" id="CATQJL010000001">
    <property type="protein sequence ID" value="CAJ0590036.1"/>
    <property type="molecule type" value="Genomic_DNA"/>
</dbReference>
<gene>
    <name evidence="3" type="ORF">CYNAS_LOCUS2019</name>
</gene>
<feature type="signal peptide" evidence="2">
    <location>
        <begin position="1"/>
        <end position="18"/>
    </location>
</feature>
<keyword evidence="2" id="KW-0732">Signal</keyword>
<sequence length="95" mass="9644">MLIILATIVGLVIADAGARYERQSSGYEEAENSQPRPAPISASGGDQQAYNSDGAGGGGGRGGGGGGRGAGRRVFPSTFPRRSTYIKLQNPSGFA</sequence>
<keyword evidence="4" id="KW-1185">Reference proteome</keyword>
<proteinExistence type="predicted"/>
<name>A0AA36DLR8_CYLNA</name>
<dbReference type="Proteomes" id="UP001176961">
    <property type="component" value="Unassembled WGS sequence"/>
</dbReference>
<evidence type="ECO:0000256" key="1">
    <source>
        <dbReference type="SAM" id="MobiDB-lite"/>
    </source>
</evidence>
<protein>
    <submittedName>
        <fullName evidence="3">Uncharacterized protein</fullName>
    </submittedName>
</protein>
<dbReference type="AlphaFoldDB" id="A0AA36DLR8"/>
<evidence type="ECO:0000256" key="2">
    <source>
        <dbReference type="SAM" id="SignalP"/>
    </source>
</evidence>
<feature type="compositionally biased region" description="Gly residues" evidence="1">
    <location>
        <begin position="54"/>
        <end position="69"/>
    </location>
</feature>
<feature type="compositionally biased region" description="Polar residues" evidence="1">
    <location>
        <begin position="86"/>
        <end position="95"/>
    </location>
</feature>
<comment type="caution">
    <text evidence="3">The sequence shown here is derived from an EMBL/GenBank/DDBJ whole genome shotgun (WGS) entry which is preliminary data.</text>
</comment>
<accession>A0AA36DLR8</accession>
<organism evidence="3 4">
    <name type="scientific">Cylicocyclus nassatus</name>
    <name type="common">Nematode worm</name>
    <dbReference type="NCBI Taxonomy" id="53992"/>
    <lineage>
        <taxon>Eukaryota</taxon>
        <taxon>Metazoa</taxon>
        <taxon>Ecdysozoa</taxon>
        <taxon>Nematoda</taxon>
        <taxon>Chromadorea</taxon>
        <taxon>Rhabditida</taxon>
        <taxon>Rhabditina</taxon>
        <taxon>Rhabditomorpha</taxon>
        <taxon>Strongyloidea</taxon>
        <taxon>Strongylidae</taxon>
        <taxon>Cylicocyclus</taxon>
    </lineage>
</organism>
<feature type="region of interest" description="Disordered" evidence="1">
    <location>
        <begin position="22"/>
        <end position="95"/>
    </location>
</feature>